<dbReference type="InterPro" id="IPR036866">
    <property type="entry name" value="RibonucZ/Hydroxyglut_hydro"/>
</dbReference>
<evidence type="ECO:0000259" key="1">
    <source>
        <dbReference type="Pfam" id="PF00753"/>
    </source>
</evidence>
<feature type="domain" description="Metallo-beta-lactamase" evidence="1">
    <location>
        <begin position="19"/>
        <end position="97"/>
    </location>
</feature>
<dbReference type="GO" id="GO:0016787">
    <property type="term" value="F:hydrolase activity"/>
    <property type="evidence" value="ECO:0007669"/>
    <property type="project" value="UniProtKB-KW"/>
</dbReference>
<accession>A0ABU3H037</accession>
<comment type="caution">
    <text evidence="2">The sequence shown here is derived from an EMBL/GenBank/DDBJ whole genome shotgun (WGS) entry which is preliminary data.</text>
</comment>
<dbReference type="Gene3D" id="3.60.15.10">
    <property type="entry name" value="Ribonuclease Z/Hydroxyacylglutathione hydrolase-like"/>
    <property type="match status" value="1"/>
</dbReference>
<dbReference type="InterPro" id="IPR052159">
    <property type="entry name" value="Competence_DNA_uptake"/>
</dbReference>
<proteinExistence type="predicted"/>
<dbReference type="PANTHER" id="PTHR30619">
    <property type="entry name" value="DNA INTERNALIZATION/COMPETENCE PROTEIN COMEC/REC2"/>
    <property type="match status" value="1"/>
</dbReference>
<dbReference type="PANTHER" id="PTHR30619:SF1">
    <property type="entry name" value="RECOMBINATION PROTEIN 2"/>
    <property type="match status" value="1"/>
</dbReference>
<evidence type="ECO:0000313" key="3">
    <source>
        <dbReference type="Proteomes" id="UP001258315"/>
    </source>
</evidence>
<keyword evidence="2" id="KW-0378">Hydrolase</keyword>
<name>A0ABU3H037_9SPHI</name>
<dbReference type="RefSeq" id="WP_311951605.1">
    <property type="nucleotide sequence ID" value="NZ_JAVLVU010000001.1"/>
</dbReference>
<gene>
    <name evidence="2" type="ORF">QE417_003342</name>
</gene>
<organism evidence="2 3">
    <name type="scientific">Mucilaginibacter terrae</name>
    <dbReference type="NCBI Taxonomy" id="1955052"/>
    <lineage>
        <taxon>Bacteria</taxon>
        <taxon>Pseudomonadati</taxon>
        <taxon>Bacteroidota</taxon>
        <taxon>Sphingobacteriia</taxon>
        <taxon>Sphingobacteriales</taxon>
        <taxon>Sphingobacteriaceae</taxon>
        <taxon>Mucilaginibacter</taxon>
    </lineage>
</organism>
<evidence type="ECO:0000313" key="2">
    <source>
        <dbReference type="EMBL" id="MDT3404270.1"/>
    </source>
</evidence>
<keyword evidence="3" id="KW-1185">Reference proteome</keyword>
<dbReference type="InterPro" id="IPR001279">
    <property type="entry name" value="Metallo-B-lactamas"/>
</dbReference>
<dbReference type="SUPFAM" id="SSF56281">
    <property type="entry name" value="Metallo-hydrolase/oxidoreductase"/>
    <property type="match status" value="1"/>
</dbReference>
<reference evidence="3" key="1">
    <citation type="submission" date="2023-07" db="EMBL/GenBank/DDBJ databases">
        <title>Functional and genomic diversity of the sorghum phyllosphere microbiome.</title>
        <authorList>
            <person name="Shade A."/>
        </authorList>
    </citation>
    <scope>NUCLEOTIDE SEQUENCE [LARGE SCALE GENOMIC DNA]</scope>
    <source>
        <strain evidence="3">SORGH_AS_0422</strain>
    </source>
</reference>
<dbReference type="Pfam" id="PF00753">
    <property type="entry name" value="Lactamase_B"/>
    <property type="match status" value="1"/>
</dbReference>
<dbReference type="EMBL" id="JAVLVU010000001">
    <property type="protein sequence ID" value="MDT3404270.1"/>
    <property type="molecule type" value="Genomic_DNA"/>
</dbReference>
<protein>
    <submittedName>
        <fullName evidence="2">Beta-lactamase superfamily II metal-dependent hydrolase</fullName>
    </submittedName>
</protein>
<dbReference type="Proteomes" id="UP001258315">
    <property type="component" value="Unassembled WGS sequence"/>
</dbReference>
<sequence length="336" mass="37667">MEVFIRVLNVGDGDAVIVKVIDTDRKLVFMIDAGHPYDYEKVSKNLKEVLESVELPAPDFILCTHYDNDHIGGLLKLVKDYETQKPSVWIHATSEKINVKDLTELVNHEPENGIMPSEEDDNLAGENSANIVYYQNVLTTVEQEIALLEYLRPAGFSCKEPLAENFKIDQWPELSILSPTTSFYETLFPEHFSTQELVENHMNVLKGAETDQKISDDPCKKLDLKKSPITATNMNSAILMLVADGKKIIFSGDAGIESFEAIPDYKNVLDQLYFLKVPHHGSRNNINQELIQLMKPRIAVISGRHHVSGDVLACLKATCEEVSVTKDGQDIDVTIP</sequence>